<dbReference type="PROSITE" id="PS50011">
    <property type="entry name" value="PROTEIN_KINASE_DOM"/>
    <property type="match status" value="1"/>
</dbReference>
<dbReference type="SMART" id="SM00220">
    <property type="entry name" value="S_TKc"/>
    <property type="match status" value="1"/>
</dbReference>
<feature type="compositionally biased region" description="Pro residues" evidence="8">
    <location>
        <begin position="602"/>
        <end position="614"/>
    </location>
</feature>
<dbReference type="InterPro" id="IPR017441">
    <property type="entry name" value="Protein_kinase_ATP_BS"/>
</dbReference>
<dbReference type="Gene3D" id="1.10.510.10">
    <property type="entry name" value="Transferase(Phosphotransferase) domain 1"/>
    <property type="match status" value="1"/>
</dbReference>
<feature type="compositionally biased region" description="Basic residues" evidence="8">
    <location>
        <begin position="625"/>
        <end position="634"/>
    </location>
</feature>
<dbReference type="FunFam" id="3.30.200.20:FF:000358">
    <property type="entry name" value="Tau tubulin kinase 2b"/>
    <property type="match status" value="1"/>
</dbReference>
<evidence type="ECO:0000256" key="5">
    <source>
        <dbReference type="ARBA" id="ARBA00022840"/>
    </source>
</evidence>
<comment type="similarity">
    <text evidence="6">Belongs to the protein kinase superfamily. CK1 Ser/Thr protein kinase family.</text>
</comment>
<keyword evidence="2" id="KW-0808">Transferase</keyword>
<evidence type="ECO:0000313" key="11">
    <source>
        <dbReference type="Proteomes" id="UP001321473"/>
    </source>
</evidence>
<feature type="compositionally biased region" description="Basic and acidic residues" evidence="8">
    <location>
        <begin position="837"/>
        <end position="861"/>
    </location>
</feature>
<dbReference type="InterPro" id="IPR050235">
    <property type="entry name" value="CK1_Ser-Thr_kinase"/>
</dbReference>
<dbReference type="InterPro" id="IPR000719">
    <property type="entry name" value="Prot_kinase_dom"/>
</dbReference>
<dbReference type="Proteomes" id="UP001321473">
    <property type="component" value="Unassembled WGS sequence"/>
</dbReference>
<dbReference type="GO" id="GO:0015630">
    <property type="term" value="C:microtubule cytoskeleton"/>
    <property type="evidence" value="ECO:0007669"/>
    <property type="project" value="UniProtKB-ARBA"/>
</dbReference>
<feature type="compositionally biased region" description="Polar residues" evidence="8">
    <location>
        <begin position="862"/>
        <end position="872"/>
    </location>
</feature>
<accession>A0AAQ4E806</accession>
<evidence type="ECO:0000256" key="7">
    <source>
        <dbReference type="PROSITE-ProRule" id="PRU10141"/>
    </source>
</evidence>
<dbReference type="PROSITE" id="PS51257">
    <property type="entry name" value="PROKAR_LIPOPROTEIN"/>
    <property type="match status" value="1"/>
</dbReference>
<dbReference type="FunFam" id="1.10.510.10:FF:000481">
    <property type="entry name" value="Asator, isoform D"/>
    <property type="match status" value="1"/>
</dbReference>
<evidence type="ECO:0000256" key="3">
    <source>
        <dbReference type="ARBA" id="ARBA00022741"/>
    </source>
</evidence>
<dbReference type="GO" id="GO:0004674">
    <property type="term" value="F:protein serine/threonine kinase activity"/>
    <property type="evidence" value="ECO:0007669"/>
    <property type="project" value="UniProtKB-KW"/>
</dbReference>
<organism evidence="10 11">
    <name type="scientific">Amblyomma americanum</name>
    <name type="common">Lone star tick</name>
    <dbReference type="NCBI Taxonomy" id="6943"/>
    <lineage>
        <taxon>Eukaryota</taxon>
        <taxon>Metazoa</taxon>
        <taxon>Ecdysozoa</taxon>
        <taxon>Arthropoda</taxon>
        <taxon>Chelicerata</taxon>
        <taxon>Arachnida</taxon>
        <taxon>Acari</taxon>
        <taxon>Parasitiformes</taxon>
        <taxon>Ixodida</taxon>
        <taxon>Ixodoidea</taxon>
        <taxon>Ixodidae</taxon>
        <taxon>Amblyomminae</taxon>
        <taxon>Amblyomma</taxon>
    </lineage>
</organism>
<feature type="region of interest" description="Disordered" evidence="8">
    <location>
        <begin position="592"/>
        <end position="635"/>
    </location>
</feature>
<feature type="region of interest" description="Disordered" evidence="8">
    <location>
        <begin position="1109"/>
        <end position="1187"/>
    </location>
</feature>
<keyword evidence="5 7" id="KW-0067">ATP-binding</keyword>
<comment type="caution">
    <text evidence="10">The sequence shown here is derived from an EMBL/GenBank/DDBJ whole genome shotgun (WGS) entry which is preliminary data.</text>
</comment>
<dbReference type="GO" id="GO:0005524">
    <property type="term" value="F:ATP binding"/>
    <property type="evidence" value="ECO:0007669"/>
    <property type="project" value="UniProtKB-UniRule"/>
</dbReference>
<dbReference type="PROSITE" id="PS00107">
    <property type="entry name" value="PROTEIN_KINASE_ATP"/>
    <property type="match status" value="1"/>
</dbReference>
<evidence type="ECO:0000256" key="6">
    <source>
        <dbReference type="ARBA" id="ARBA00061588"/>
    </source>
</evidence>
<feature type="region of interest" description="Disordered" evidence="8">
    <location>
        <begin position="968"/>
        <end position="991"/>
    </location>
</feature>
<feature type="region of interest" description="Disordered" evidence="8">
    <location>
        <begin position="823"/>
        <end position="915"/>
    </location>
</feature>
<dbReference type="InterPro" id="IPR047916">
    <property type="entry name" value="TTBK_Asator-like_STKc"/>
</dbReference>
<keyword evidence="1" id="KW-0723">Serine/threonine-protein kinase</keyword>
<evidence type="ECO:0000256" key="2">
    <source>
        <dbReference type="ARBA" id="ARBA00022679"/>
    </source>
</evidence>
<feature type="binding site" evidence="7">
    <location>
        <position position="87"/>
    </location>
    <ligand>
        <name>ATP</name>
        <dbReference type="ChEBI" id="CHEBI:30616"/>
    </ligand>
</feature>
<dbReference type="SUPFAM" id="SSF56112">
    <property type="entry name" value="Protein kinase-like (PK-like)"/>
    <property type="match status" value="1"/>
</dbReference>
<name>A0AAQ4E806_AMBAM</name>
<feature type="compositionally biased region" description="Basic and acidic residues" evidence="8">
    <location>
        <begin position="980"/>
        <end position="991"/>
    </location>
</feature>
<evidence type="ECO:0000256" key="4">
    <source>
        <dbReference type="ARBA" id="ARBA00022777"/>
    </source>
</evidence>
<feature type="region of interest" description="Disordered" evidence="8">
    <location>
        <begin position="706"/>
        <end position="732"/>
    </location>
</feature>
<dbReference type="PANTHER" id="PTHR11909">
    <property type="entry name" value="CASEIN KINASE-RELATED"/>
    <property type="match status" value="1"/>
</dbReference>
<protein>
    <recommendedName>
        <fullName evidence="9">Protein kinase domain-containing protein</fullName>
    </recommendedName>
</protein>
<gene>
    <name evidence="10" type="ORF">V5799_012772</name>
</gene>
<reference evidence="10 11" key="1">
    <citation type="journal article" date="2023" name="Arcadia Sci">
        <title>De novo assembly of a long-read Amblyomma americanum tick genome.</title>
        <authorList>
            <person name="Chou S."/>
            <person name="Poskanzer K.E."/>
            <person name="Rollins M."/>
            <person name="Thuy-Boun P.S."/>
        </authorList>
    </citation>
    <scope>NUCLEOTIDE SEQUENCE [LARGE SCALE GENOMIC DNA]</scope>
    <source>
        <strain evidence="10">F_SG_1</strain>
        <tissue evidence="10">Salivary glands</tissue>
    </source>
</reference>
<dbReference type="AlphaFoldDB" id="A0AAQ4E806"/>
<feature type="compositionally biased region" description="Basic and acidic residues" evidence="8">
    <location>
        <begin position="1015"/>
        <end position="1026"/>
    </location>
</feature>
<evidence type="ECO:0000256" key="1">
    <source>
        <dbReference type="ARBA" id="ARBA00022527"/>
    </source>
</evidence>
<evidence type="ECO:0000256" key="8">
    <source>
        <dbReference type="SAM" id="MobiDB-lite"/>
    </source>
</evidence>
<dbReference type="EMBL" id="JARKHS020020598">
    <property type="protein sequence ID" value="KAK8770762.1"/>
    <property type="molecule type" value="Genomic_DNA"/>
</dbReference>
<keyword evidence="11" id="KW-1185">Reference proteome</keyword>
<sequence length="1221" mass="134850">MSDRLSCIFHLSRRYSYNGGGAASCDEEEDDNNNLSSYRISMTSEDLLQPGHVVKERWKVMKKIGGGGFGEIYEGLDLMSKELVALKLESAKQAKQVLKMEVAVLKKLQGREHVCRFIGCGRNDRFNYVVMQLQGKNLAELRRAQPRGAFSLSTTLRLGLQILRAIQSIHEVGFLHRDVKPSNFAMGRTQHSSRKVYMLDFGLARQYVTTTGEVRPPRAAAGFRGTVRYASVNAHKNKEMGRHDDLWSLFYMLVEFVNGQLPWRKIKDKEQVGLMKEKYDHRLLLKHLPSDFRQFLEHISSLDYYDRPDYPVLAGLFEHCMKRRGVRDSDPYDWEKPCAVPLTDNSTAQPPGATITTAPLVSKGAQQGSALLPGGTENLPDDNIMASYDERGDNMLPEALYDGAPAMSPVLLSKEAGGRAASTMLRGHILPQWETAAAAKREADSSNQPAREAPAAHQMALTENNNRNNNNPSREHHLAHSANNELKPAKDKKADLSCGAENGHGNGLDERPQPAPRIIVDTGTASARDTPSREERSPKRHERPQLPRLHIGASNFPERTAAEVEDAAQPETADLSKGPSPLDEVLQLAAAAGDAVGSKRQTPPPGPVSTPPTDPKATNLEQRQQPRRLHRRPCHRDVSLTQFAVADDDNISAMQQVTKGGAAAMTLASKWQASFDDSEETDHDEMDENAPLASPDHRVVKRDSSGYGLDKLAARASGKNSNSGDEERRKRLEEGRMVIQEEVDTKQPVRRAISQSADYHITLAGFPLQGPAPPSLPRVWSCPSMGQHIRSHLQPPLRQQASFDDNVYEVDVARNVAARCNEEAEERRASLPSIHLRTTEEDTPKKEARTLEVRNREESVTESRSVQRSASATGVPAPKSILKKPSMERSPSLGSRRDDFSTPGQPQAPPDQARIWIGSGNRVLTRMHSDEPSIYFDAPAAPPPPTSREDRWSLGNIEESGLWRAYARRSGTDADDENSKDEYETPPRDDQHVSVISLCELPEAFRLMGLHDAFPRRESAPDERQRRPGSVGSSGADEIPSRIPVARRTMLARRRPKSMIEQGSLDVSREVQRSNSAGVVVNGRGARHPSERWGGILHVPVVVQVQPSIGVDDGEDSGEGGRSGSAGPAESRIPRPRVRQRTPERPRLSVAPLCHSASAPMVPDGQWRPPNGAPQPPPGNPPPNHCVPASLHDIASWSSHLIFQTVKNHLEVLRKAPKGKL</sequence>
<keyword evidence="4" id="KW-0418">Kinase</keyword>
<keyword evidence="3 7" id="KW-0547">Nucleotide-binding</keyword>
<feature type="compositionally biased region" description="Pro residues" evidence="8">
    <location>
        <begin position="1171"/>
        <end position="1185"/>
    </location>
</feature>
<feature type="region of interest" description="Disordered" evidence="8">
    <location>
        <begin position="934"/>
        <end position="954"/>
    </location>
</feature>
<dbReference type="CDD" id="cd14017">
    <property type="entry name" value="STKc_TTBK"/>
    <property type="match status" value="1"/>
</dbReference>
<proteinExistence type="inferred from homology"/>
<dbReference type="Pfam" id="PF00069">
    <property type="entry name" value="Pkinase"/>
    <property type="match status" value="1"/>
</dbReference>
<feature type="domain" description="Protein kinase" evidence="9">
    <location>
        <begin position="58"/>
        <end position="322"/>
    </location>
</feature>
<evidence type="ECO:0000313" key="10">
    <source>
        <dbReference type="EMBL" id="KAK8770762.1"/>
    </source>
</evidence>
<evidence type="ECO:0000259" key="9">
    <source>
        <dbReference type="PROSITE" id="PS50011"/>
    </source>
</evidence>
<feature type="region of interest" description="Disordered" evidence="8">
    <location>
        <begin position="436"/>
        <end position="580"/>
    </location>
</feature>
<dbReference type="InterPro" id="IPR011009">
    <property type="entry name" value="Kinase-like_dom_sf"/>
</dbReference>
<feature type="region of interest" description="Disordered" evidence="8">
    <location>
        <begin position="1015"/>
        <end position="1044"/>
    </location>
</feature>